<name>A0ABS7AU71_9ACTN</name>
<reference evidence="3 4" key="1">
    <citation type="journal article" date="2013" name="Antonie Van Leeuwenhoek">
        <title>Actinoplanes hulinensis sp. nov., a novel actinomycete isolated from soybean root (Glycine max (L.) Merr).</title>
        <authorList>
            <person name="Shen Y."/>
            <person name="Liu C."/>
            <person name="Wang X."/>
            <person name="Zhao J."/>
            <person name="Jia F."/>
            <person name="Zhang Y."/>
            <person name="Wang L."/>
            <person name="Yang D."/>
            <person name="Xiang W."/>
        </authorList>
    </citation>
    <scope>NUCLEOTIDE SEQUENCE [LARGE SCALE GENOMIC DNA]</scope>
    <source>
        <strain evidence="3 4">NEAU-M9</strain>
    </source>
</reference>
<evidence type="ECO:0000313" key="3">
    <source>
        <dbReference type="EMBL" id="MBW6432320.1"/>
    </source>
</evidence>
<sequence length="134" mass="14880">MEHARPRTSDPTAGGLPPGPRTQAATGNAAYRAPRALRKCGCGTSWNDRPLTLHVDHINGDFLDNRPRNLRFLCPNCHSQTSTYAGTRREPGHIDEDVVYDDTAVTPTGTPLGRRLPRRREWARDVYIYASTGP</sequence>
<feature type="region of interest" description="Disordered" evidence="1">
    <location>
        <begin position="1"/>
        <end position="30"/>
    </location>
</feature>
<dbReference type="GO" id="GO:0004519">
    <property type="term" value="F:endonuclease activity"/>
    <property type="evidence" value="ECO:0007669"/>
    <property type="project" value="UniProtKB-KW"/>
</dbReference>
<proteinExistence type="predicted"/>
<keyword evidence="3" id="KW-0540">Nuclease</keyword>
<evidence type="ECO:0000313" key="4">
    <source>
        <dbReference type="Proteomes" id="UP001519863"/>
    </source>
</evidence>
<protein>
    <submittedName>
        <fullName evidence="3">HNH endonuclease</fullName>
    </submittedName>
</protein>
<dbReference type="InterPro" id="IPR003615">
    <property type="entry name" value="HNH_nuc"/>
</dbReference>
<dbReference type="Proteomes" id="UP001519863">
    <property type="component" value="Unassembled WGS sequence"/>
</dbReference>
<feature type="domain" description="HNH nuclease" evidence="2">
    <location>
        <begin position="30"/>
        <end position="79"/>
    </location>
</feature>
<evidence type="ECO:0000259" key="2">
    <source>
        <dbReference type="SMART" id="SM00507"/>
    </source>
</evidence>
<keyword evidence="3" id="KW-0255">Endonuclease</keyword>
<keyword evidence="3" id="KW-0378">Hydrolase</keyword>
<dbReference type="SMART" id="SM00507">
    <property type="entry name" value="HNHc"/>
    <property type="match status" value="1"/>
</dbReference>
<accession>A0ABS7AU71</accession>
<dbReference type="CDD" id="cd00085">
    <property type="entry name" value="HNHc"/>
    <property type="match status" value="1"/>
</dbReference>
<keyword evidence="4" id="KW-1185">Reference proteome</keyword>
<comment type="caution">
    <text evidence="3">The sequence shown here is derived from an EMBL/GenBank/DDBJ whole genome shotgun (WGS) entry which is preliminary data.</text>
</comment>
<gene>
    <name evidence="3" type="ORF">KZ829_00985</name>
</gene>
<dbReference type="EMBL" id="JAHXZI010000001">
    <property type="protein sequence ID" value="MBW6432320.1"/>
    <property type="molecule type" value="Genomic_DNA"/>
</dbReference>
<organism evidence="3 4">
    <name type="scientific">Actinoplanes hulinensis</name>
    <dbReference type="NCBI Taxonomy" id="1144547"/>
    <lineage>
        <taxon>Bacteria</taxon>
        <taxon>Bacillati</taxon>
        <taxon>Actinomycetota</taxon>
        <taxon>Actinomycetes</taxon>
        <taxon>Micromonosporales</taxon>
        <taxon>Micromonosporaceae</taxon>
        <taxon>Actinoplanes</taxon>
    </lineage>
</organism>
<evidence type="ECO:0000256" key="1">
    <source>
        <dbReference type="SAM" id="MobiDB-lite"/>
    </source>
</evidence>